<evidence type="ECO:0000256" key="4">
    <source>
        <dbReference type="SAM" id="MobiDB-lite"/>
    </source>
</evidence>
<comment type="caution">
    <text evidence="7">The sequence shown here is derived from an EMBL/GenBank/DDBJ whole genome shotgun (WGS) entry which is preliminary data.</text>
</comment>
<dbReference type="InterPro" id="IPR011989">
    <property type="entry name" value="ARM-like"/>
</dbReference>
<name>A0A438IFU5_VITVI</name>
<dbReference type="EMBL" id="QGNW01000113">
    <property type="protein sequence ID" value="RVW95547.1"/>
    <property type="molecule type" value="Genomic_DNA"/>
</dbReference>
<evidence type="ECO:0000256" key="1">
    <source>
        <dbReference type="ARBA" id="ARBA00022737"/>
    </source>
</evidence>
<feature type="domain" description="Phosphatase PP2A regulatory subunit A/Splicing factor 3B subunit 1-like HEAT repeat" evidence="5">
    <location>
        <begin position="233"/>
        <end position="271"/>
    </location>
</feature>
<comment type="similarity">
    <text evidence="2">Belongs to the phosphatase 2A regulatory subunit A family.</text>
</comment>
<proteinExistence type="inferred from homology"/>
<feature type="repeat" description="HEAT" evidence="3">
    <location>
        <begin position="189"/>
        <end position="237"/>
    </location>
</feature>
<dbReference type="Gene3D" id="1.25.10.10">
    <property type="entry name" value="Leucine-rich Repeat Variant"/>
    <property type="match status" value="1"/>
</dbReference>
<dbReference type="InterPro" id="IPR016024">
    <property type="entry name" value="ARM-type_fold"/>
</dbReference>
<evidence type="ECO:0000313" key="7">
    <source>
        <dbReference type="EMBL" id="RVW95547.1"/>
    </source>
</evidence>
<dbReference type="InterPro" id="IPR054573">
    <property type="entry name" value="PP2A/SF3B1-like_HEAT"/>
</dbReference>
<organism evidence="7 8">
    <name type="scientific">Vitis vinifera</name>
    <name type="common">Grape</name>
    <dbReference type="NCBI Taxonomy" id="29760"/>
    <lineage>
        <taxon>Eukaryota</taxon>
        <taxon>Viridiplantae</taxon>
        <taxon>Streptophyta</taxon>
        <taxon>Embryophyta</taxon>
        <taxon>Tracheophyta</taxon>
        <taxon>Spermatophyta</taxon>
        <taxon>Magnoliopsida</taxon>
        <taxon>eudicotyledons</taxon>
        <taxon>Gunneridae</taxon>
        <taxon>Pentapetalae</taxon>
        <taxon>rosids</taxon>
        <taxon>Vitales</taxon>
        <taxon>Vitaceae</taxon>
        <taxon>Viteae</taxon>
        <taxon>Vitis</taxon>
    </lineage>
</organism>
<dbReference type="EMBL" id="QGNW01002265">
    <property type="protein sequence ID" value="RVW21834.1"/>
    <property type="molecule type" value="Genomic_DNA"/>
</dbReference>
<dbReference type="AlphaFoldDB" id="A0A438IFU5"/>
<reference evidence="7 8" key="1">
    <citation type="journal article" date="2018" name="PLoS Genet.">
        <title>Population sequencing reveals clonal diversity and ancestral inbreeding in the grapevine cultivar Chardonnay.</title>
        <authorList>
            <person name="Roach M.J."/>
            <person name="Johnson D.L."/>
            <person name="Bohlmann J."/>
            <person name="van Vuuren H.J."/>
            <person name="Jones S.J."/>
            <person name="Pretorius I.S."/>
            <person name="Schmidt S.A."/>
            <person name="Borneman A.R."/>
        </authorList>
    </citation>
    <scope>NUCLEOTIDE SEQUENCE [LARGE SCALE GENOMIC DNA]</scope>
    <source>
        <strain evidence="8">cv. Chardonnay</strain>
        <strain evidence="7">I10V1</strain>
        <tissue evidence="7">Leaf</tissue>
    </source>
</reference>
<evidence type="ECO:0000259" key="5">
    <source>
        <dbReference type="Pfam" id="PF22646"/>
    </source>
</evidence>
<accession>A0A438IFU5</accession>
<feature type="region of interest" description="Disordered" evidence="4">
    <location>
        <begin position="1"/>
        <end position="27"/>
    </location>
</feature>
<feature type="repeat" description="HEAT" evidence="3">
    <location>
        <begin position="238"/>
        <end position="273"/>
    </location>
</feature>
<dbReference type="Proteomes" id="UP000288805">
    <property type="component" value="Unassembled WGS sequence"/>
</dbReference>
<dbReference type="OrthoDB" id="1696644at2759"/>
<evidence type="ECO:0000256" key="3">
    <source>
        <dbReference type="PROSITE-ProRule" id="PRU00103"/>
    </source>
</evidence>
<keyword evidence="1" id="KW-0677">Repeat</keyword>
<dbReference type="InterPro" id="IPR051023">
    <property type="entry name" value="PP2A_Regulatory_Subunit_A"/>
</dbReference>
<dbReference type="PANTHER" id="PTHR10648:SF4">
    <property type="entry name" value="PROTEIN PHOSPHATASE 2 (FORMERLY 2A), REGULATORY SUBUNIT A, BETA ISOFORM-RELATED"/>
    <property type="match status" value="1"/>
</dbReference>
<dbReference type="SUPFAM" id="SSF48371">
    <property type="entry name" value="ARM repeat"/>
    <property type="match status" value="1"/>
</dbReference>
<dbReference type="InterPro" id="IPR021133">
    <property type="entry name" value="HEAT_type_2"/>
</dbReference>
<gene>
    <name evidence="7" type="primary">PP2AA2_3</name>
    <name evidence="6" type="synonym">PP2AA2_11</name>
    <name evidence="7" type="ORF">CK203_039155</name>
    <name evidence="6" type="ORF">CK203_108567</name>
</gene>
<protein>
    <submittedName>
        <fullName evidence="7">Serine/threonine-protein phosphatase 2A 65 kDa regulatory subunit A beta isoform</fullName>
    </submittedName>
</protein>
<dbReference type="PANTHER" id="PTHR10648">
    <property type="entry name" value="SERINE/THREONINE-PROTEIN PHOSPHATASE PP2A 65 KDA REGULATORY SUBUNIT"/>
    <property type="match status" value="1"/>
</dbReference>
<evidence type="ECO:0000313" key="6">
    <source>
        <dbReference type="EMBL" id="RVW21834.1"/>
    </source>
</evidence>
<evidence type="ECO:0000313" key="8">
    <source>
        <dbReference type="Proteomes" id="UP000288805"/>
    </source>
</evidence>
<dbReference type="Pfam" id="PF22646">
    <property type="entry name" value="PPP2R1A-like_HEAT"/>
    <property type="match status" value="1"/>
</dbReference>
<sequence length="325" mass="36313">MLKKRKERGDSLLWQPPKVHGKRDSERPSIQIGMRIAPCRFPDHNCLGRSGRRSDAQWCPCSCEGFEELIGYLRTLLSVLSPFAECPPAHPSIMKRMKQRVSALPAVFLTLKKNCRDSRILQEVVAEINLERKMKSQKSKTELSEEMKQLGSVQIKVTASPTNESFSASHQSNISAAATVEAAHSKADIMSIFEDLTQDDQDSVRLLADKFWRVRYMVANQLYELCEVVGPEPTRSDLVPAYVRLLHDNEAEVRITAAGKVTKFCWILNPKLAIPPPPGNDIQAFIDLLNDELAAGSPTTDHVEGCDLCLDDFDAQLQLLNAGIN</sequence>
<evidence type="ECO:0000256" key="2">
    <source>
        <dbReference type="ARBA" id="ARBA00038332"/>
    </source>
</evidence>
<dbReference type="PROSITE" id="PS50077">
    <property type="entry name" value="HEAT_REPEAT"/>
    <property type="match status" value="2"/>
</dbReference>